<keyword evidence="2 4" id="KW-0378">Hydrolase</keyword>
<keyword evidence="3 4" id="KW-0326">Glycosidase</keyword>
<evidence type="ECO:0000313" key="6">
    <source>
        <dbReference type="EMBL" id="MFD2067118.1"/>
    </source>
</evidence>
<evidence type="ECO:0000259" key="5">
    <source>
        <dbReference type="PROSITE" id="PS51764"/>
    </source>
</evidence>
<dbReference type="InterPro" id="IPR000805">
    <property type="entry name" value="Glyco_hydro_26"/>
</dbReference>
<dbReference type="Pfam" id="PF16990">
    <property type="entry name" value="CBM_35"/>
    <property type="match status" value="1"/>
</dbReference>
<evidence type="ECO:0000256" key="1">
    <source>
        <dbReference type="ARBA" id="ARBA00007754"/>
    </source>
</evidence>
<dbReference type="SUPFAM" id="SSF49785">
    <property type="entry name" value="Galactose-binding domain-like"/>
    <property type="match status" value="1"/>
</dbReference>
<dbReference type="Proteomes" id="UP001597369">
    <property type="component" value="Unassembled WGS sequence"/>
</dbReference>
<sequence>MIKIFTKLLFILLPFFFALQGFGQRYEAENAILSDGASEEACTACSGGFSVTQGEGNLQFNISLTEEAFYNIYIVASSPGGEKTNIISVDDTSADFQLVQNSEYTRHKVVNTYKLAAGDHVIEIKKSWGWINVDYLELEKVSVSDRFNLNQTLVTPDPTPEAAALYNFLLDNYGDKIISGVMTLNSMDEVNWLKENTGKEPALVGLDFMHSGREYNWYDDKEPINDAKDWYNRNGIPALMWHWRDPSRATDEFYANSQSNPGGTEFDITKIADPNSAEYTAMLADIDYVAGLLKELQAQNVPVIWRPLHEAAGGWFWWGAKGPEPLKALWHLMYDRMVNYHGLRNLIWVWTREPGDEAWYPGDEYVDIIGRDIYKTGDHSSHAIEFNNMNALYGGKKMITLSEVGSFPDVDKLIKDGAAWSWYMPWYGDYTRDSQYNSLELWEKMFADAYVITLDEMPELSTYVRQEPGQEPTGIWYKNVDKPSFVAYPTIVKNDLIISNESRIQTVAVYNIKGQLLKQQEVYGDTVVIPFKGYSPDIYLVRVNQKGVVKVVKE</sequence>
<organism evidence="6 7">
    <name type="scientific">Pontibacter silvestris</name>
    <dbReference type="NCBI Taxonomy" id="2305183"/>
    <lineage>
        <taxon>Bacteria</taxon>
        <taxon>Pseudomonadati</taxon>
        <taxon>Bacteroidota</taxon>
        <taxon>Cytophagia</taxon>
        <taxon>Cytophagales</taxon>
        <taxon>Hymenobacteraceae</taxon>
        <taxon>Pontibacter</taxon>
    </lineage>
</organism>
<dbReference type="PANTHER" id="PTHR40079:SF4">
    <property type="entry name" value="GH26 DOMAIN-CONTAINING PROTEIN-RELATED"/>
    <property type="match status" value="1"/>
</dbReference>
<name>A0ABW4WWS0_9BACT</name>
<proteinExistence type="inferred from homology"/>
<dbReference type="PANTHER" id="PTHR40079">
    <property type="entry name" value="MANNAN ENDO-1,4-BETA-MANNOSIDASE E-RELATED"/>
    <property type="match status" value="1"/>
</dbReference>
<comment type="similarity">
    <text evidence="1 4">Belongs to the glycosyl hydrolase 26 family.</text>
</comment>
<feature type="domain" description="GH26" evidence="5">
    <location>
        <begin position="160"/>
        <end position="455"/>
    </location>
</feature>
<dbReference type="InterPro" id="IPR008979">
    <property type="entry name" value="Galactose-bd-like_sf"/>
</dbReference>
<accession>A0ABW4WWS0</accession>
<evidence type="ECO:0000256" key="4">
    <source>
        <dbReference type="PROSITE-ProRule" id="PRU01100"/>
    </source>
</evidence>
<reference evidence="7" key="1">
    <citation type="journal article" date="2019" name="Int. J. Syst. Evol. Microbiol.">
        <title>The Global Catalogue of Microorganisms (GCM) 10K type strain sequencing project: providing services to taxonomists for standard genome sequencing and annotation.</title>
        <authorList>
            <consortium name="The Broad Institute Genomics Platform"/>
            <consortium name="The Broad Institute Genome Sequencing Center for Infectious Disease"/>
            <person name="Wu L."/>
            <person name="Ma J."/>
        </authorList>
    </citation>
    <scope>NUCLEOTIDE SEQUENCE [LARGE SCALE GENOMIC DNA]</scope>
    <source>
        <strain evidence="7">JCM 16545</strain>
    </source>
</reference>
<dbReference type="PRINTS" id="PR00739">
    <property type="entry name" value="GLHYDRLASE26"/>
</dbReference>
<dbReference type="EMBL" id="JBHUHV010000028">
    <property type="protein sequence ID" value="MFD2067118.1"/>
    <property type="molecule type" value="Genomic_DNA"/>
</dbReference>
<evidence type="ECO:0000256" key="3">
    <source>
        <dbReference type="ARBA" id="ARBA00023295"/>
    </source>
</evidence>
<protein>
    <submittedName>
        <fullName evidence="6">Glycosyl hydrolase</fullName>
    </submittedName>
</protein>
<dbReference type="GO" id="GO:0016787">
    <property type="term" value="F:hydrolase activity"/>
    <property type="evidence" value="ECO:0007669"/>
    <property type="project" value="UniProtKB-KW"/>
</dbReference>
<dbReference type="RefSeq" id="WP_229961758.1">
    <property type="nucleotide sequence ID" value="NZ_JAJJWI010000015.1"/>
</dbReference>
<dbReference type="InterPro" id="IPR005084">
    <property type="entry name" value="CBM6"/>
</dbReference>
<dbReference type="Gene3D" id="2.60.120.260">
    <property type="entry name" value="Galactose-binding domain-like"/>
    <property type="match status" value="1"/>
</dbReference>
<feature type="active site" description="Nucleophile" evidence="4">
    <location>
        <position position="403"/>
    </location>
</feature>
<dbReference type="Gene3D" id="3.20.20.80">
    <property type="entry name" value="Glycosidases"/>
    <property type="match status" value="1"/>
</dbReference>
<dbReference type="InterPro" id="IPR017853">
    <property type="entry name" value="GH"/>
</dbReference>
<gene>
    <name evidence="6" type="ORF">ACFSKU_09515</name>
</gene>
<feature type="active site" description="Proton donor" evidence="4">
    <location>
        <position position="310"/>
    </location>
</feature>
<dbReference type="PROSITE" id="PS51764">
    <property type="entry name" value="GH26"/>
    <property type="match status" value="1"/>
</dbReference>
<evidence type="ECO:0000256" key="2">
    <source>
        <dbReference type="ARBA" id="ARBA00022801"/>
    </source>
</evidence>
<dbReference type="Pfam" id="PF02156">
    <property type="entry name" value="Glyco_hydro_26"/>
    <property type="match status" value="1"/>
</dbReference>
<dbReference type="InterPro" id="IPR022790">
    <property type="entry name" value="GH26_dom"/>
</dbReference>
<dbReference type="SUPFAM" id="SSF51445">
    <property type="entry name" value="(Trans)glycosidases"/>
    <property type="match status" value="1"/>
</dbReference>
<keyword evidence="7" id="KW-1185">Reference proteome</keyword>
<evidence type="ECO:0000313" key="7">
    <source>
        <dbReference type="Proteomes" id="UP001597369"/>
    </source>
</evidence>
<comment type="caution">
    <text evidence="6">The sequence shown here is derived from an EMBL/GenBank/DDBJ whole genome shotgun (WGS) entry which is preliminary data.</text>
</comment>